<organism evidence="2 3">
    <name type="scientific">Apophysomyces ossiformis</name>
    <dbReference type="NCBI Taxonomy" id="679940"/>
    <lineage>
        <taxon>Eukaryota</taxon>
        <taxon>Fungi</taxon>
        <taxon>Fungi incertae sedis</taxon>
        <taxon>Mucoromycota</taxon>
        <taxon>Mucoromycotina</taxon>
        <taxon>Mucoromycetes</taxon>
        <taxon>Mucorales</taxon>
        <taxon>Mucorineae</taxon>
        <taxon>Mucoraceae</taxon>
        <taxon>Apophysomyces</taxon>
    </lineage>
</organism>
<dbReference type="AlphaFoldDB" id="A0A8H7EU60"/>
<dbReference type="Proteomes" id="UP000605846">
    <property type="component" value="Unassembled WGS sequence"/>
</dbReference>
<reference evidence="2" key="1">
    <citation type="submission" date="2020-01" db="EMBL/GenBank/DDBJ databases">
        <title>Genome Sequencing of Three Apophysomyces-Like Fungal Strains Confirms a Novel Fungal Genus in the Mucoromycota with divergent Burkholderia-like Endosymbiotic Bacteria.</title>
        <authorList>
            <person name="Stajich J.E."/>
            <person name="Macias A.M."/>
            <person name="Carter-House D."/>
            <person name="Lovett B."/>
            <person name="Kasson L.R."/>
            <person name="Berry K."/>
            <person name="Grigoriev I."/>
            <person name="Chang Y."/>
            <person name="Spatafora J."/>
            <person name="Kasson M.T."/>
        </authorList>
    </citation>
    <scope>NUCLEOTIDE SEQUENCE</scope>
    <source>
        <strain evidence="2">NRRL A-21654</strain>
    </source>
</reference>
<keyword evidence="3" id="KW-1185">Reference proteome</keyword>
<dbReference type="OrthoDB" id="2250159at2759"/>
<evidence type="ECO:0000313" key="2">
    <source>
        <dbReference type="EMBL" id="KAF7731455.1"/>
    </source>
</evidence>
<accession>A0A8H7EU60</accession>
<name>A0A8H7EU60_9FUNG</name>
<proteinExistence type="predicted"/>
<protein>
    <submittedName>
        <fullName evidence="2">Uncharacterized protein</fullName>
    </submittedName>
</protein>
<feature type="region of interest" description="Disordered" evidence="1">
    <location>
        <begin position="1"/>
        <end position="21"/>
    </location>
</feature>
<evidence type="ECO:0000256" key="1">
    <source>
        <dbReference type="SAM" id="MobiDB-lite"/>
    </source>
</evidence>
<comment type="caution">
    <text evidence="2">The sequence shown here is derived from an EMBL/GenBank/DDBJ whole genome shotgun (WGS) entry which is preliminary data.</text>
</comment>
<feature type="region of interest" description="Disordered" evidence="1">
    <location>
        <begin position="158"/>
        <end position="180"/>
    </location>
</feature>
<dbReference type="EMBL" id="JABAYA010000010">
    <property type="protein sequence ID" value="KAF7731455.1"/>
    <property type="molecule type" value="Genomic_DNA"/>
</dbReference>
<gene>
    <name evidence="2" type="ORF">EC973_000263</name>
</gene>
<evidence type="ECO:0000313" key="3">
    <source>
        <dbReference type="Proteomes" id="UP000605846"/>
    </source>
</evidence>
<sequence length="246" mass="27230">MDMYLSSSNTSSSASASSSSTKVLPLTKENLALMTQSEPSAARMARYCNDLASISSSISLPPPRHARERCQSSTSIDRVMASPRLLPFPYHNDSMFLPTAETIYHPYPSRHPHSNASVHRAPLYSPSISSFTSASITTATSIHRRASAVDRRTLPAIPPRRQASAPPFEKAKRLVSKQRPSSSKCSEIAREFPADGRRNWLWRVWKFVCKRKNNTKSSCRMAEAPVWYSQYASNPSPPPGMAMVAA</sequence>